<dbReference type="OrthoDB" id="512962at2"/>
<dbReference type="EMBL" id="MRCE01000044">
    <property type="protein sequence ID" value="OKH31975.1"/>
    <property type="molecule type" value="Genomic_DNA"/>
</dbReference>
<reference evidence="1 2" key="1">
    <citation type="submission" date="2016-11" db="EMBL/GenBank/DDBJ databases">
        <title>Draft Genome Sequences of Nine Cyanobacterial Strains from Diverse Habitats.</title>
        <authorList>
            <person name="Zhu T."/>
            <person name="Hou S."/>
            <person name="Lu X."/>
            <person name="Hess W.R."/>
        </authorList>
    </citation>
    <scope>NUCLEOTIDE SEQUENCE [LARGE SCALE GENOMIC DNA]</scope>
    <source>
        <strain evidence="1 2">IAM M-71</strain>
    </source>
</reference>
<organism evidence="1 2">
    <name type="scientific">[Phormidium ambiguum] IAM M-71</name>
    <dbReference type="NCBI Taxonomy" id="454136"/>
    <lineage>
        <taxon>Bacteria</taxon>
        <taxon>Bacillati</taxon>
        <taxon>Cyanobacteriota</taxon>
        <taxon>Cyanophyceae</taxon>
        <taxon>Oscillatoriophycideae</taxon>
        <taxon>Aerosakkonematales</taxon>
        <taxon>Aerosakkonemataceae</taxon>
        <taxon>Floridanema</taxon>
    </lineage>
</organism>
<proteinExistence type="predicted"/>
<comment type="caution">
    <text evidence="1">The sequence shown here is derived from an EMBL/GenBank/DDBJ whole genome shotgun (WGS) entry which is preliminary data.</text>
</comment>
<name>A0A1U7I6K3_9CYAN</name>
<dbReference type="STRING" id="454136.NIES2119_27510"/>
<gene>
    <name evidence="1" type="ORF">NIES2119_27510</name>
</gene>
<dbReference type="AlphaFoldDB" id="A0A1U7I6K3"/>
<accession>A0A1U7I6K3</accession>
<dbReference type="Proteomes" id="UP000185860">
    <property type="component" value="Unassembled WGS sequence"/>
</dbReference>
<dbReference type="RefSeq" id="WP_073596685.1">
    <property type="nucleotide sequence ID" value="NZ_MRCE01000044.1"/>
</dbReference>
<sequence length="168" mass="18829">MEKLTEETAVDLMQLMLDEDWVREAVRIEEEAGCDIGAGFELGANLGEFLQNPSGFADFFELRSVIISEFLKLLASWNLGAGMEAAVDCGRQLLLQRLLNPSPEVQERLLAMWPQELTAQPGISENQRSELRFLFRSILTESDWEAIATAAASAIREQVMIQQQQVVV</sequence>
<evidence type="ECO:0000313" key="2">
    <source>
        <dbReference type="Proteomes" id="UP000185860"/>
    </source>
</evidence>
<protein>
    <submittedName>
        <fullName evidence="1">Uncharacterized protein</fullName>
    </submittedName>
</protein>
<evidence type="ECO:0000313" key="1">
    <source>
        <dbReference type="EMBL" id="OKH31975.1"/>
    </source>
</evidence>